<keyword evidence="2" id="KW-1185">Reference proteome</keyword>
<reference evidence="1 2" key="1">
    <citation type="submission" date="2023-11" db="EMBL/GenBank/DDBJ databases">
        <title>Halocaridina rubra genome assembly.</title>
        <authorList>
            <person name="Smith C."/>
        </authorList>
    </citation>
    <scope>NUCLEOTIDE SEQUENCE [LARGE SCALE GENOMIC DNA]</scope>
    <source>
        <strain evidence="1">EP-1</strain>
        <tissue evidence="1">Whole</tissue>
    </source>
</reference>
<gene>
    <name evidence="1" type="ORF">SK128_013122</name>
</gene>
<dbReference type="AlphaFoldDB" id="A0AAN9A7M8"/>
<proteinExistence type="predicted"/>
<dbReference type="InterPro" id="IPR038606">
    <property type="entry name" value="To_sf"/>
</dbReference>
<dbReference type="Proteomes" id="UP001381693">
    <property type="component" value="Unassembled WGS sequence"/>
</dbReference>
<evidence type="ECO:0000313" key="1">
    <source>
        <dbReference type="EMBL" id="KAK7075235.1"/>
    </source>
</evidence>
<dbReference type="PANTHER" id="PTHR11008">
    <property type="entry name" value="PROTEIN TAKEOUT-LIKE PROTEIN"/>
    <property type="match status" value="1"/>
</dbReference>
<dbReference type="PANTHER" id="PTHR11008:SF9">
    <property type="entry name" value="PROTEIN TAKEOUT-LIKE PROTEIN"/>
    <property type="match status" value="1"/>
</dbReference>
<dbReference type="InterPro" id="IPR010562">
    <property type="entry name" value="Haemolymph_juvenile_hormone-bd"/>
</dbReference>
<name>A0AAN9A7M8_HALRR</name>
<protein>
    <submittedName>
        <fullName evidence="1">Uncharacterized protein</fullName>
    </submittedName>
</protein>
<dbReference type="EMBL" id="JAXCGZ010011342">
    <property type="protein sequence ID" value="KAK7075235.1"/>
    <property type="molecule type" value="Genomic_DNA"/>
</dbReference>
<dbReference type="Pfam" id="PF06585">
    <property type="entry name" value="JHBP"/>
    <property type="match status" value="1"/>
</dbReference>
<dbReference type="Gene3D" id="3.15.10.30">
    <property type="entry name" value="Haemolymph juvenile hormone binding protein"/>
    <property type="match status" value="1"/>
</dbReference>
<evidence type="ECO:0000313" key="2">
    <source>
        <dbReference type="Proteomes" id="UP001381693"/>
    </source>
</evidence>
<sequence>MVSQTGGSRTPELAELTGITSRWTSLPSPSCPSSGFDKEMVHEHGIHAYLEEIFPHESNIGVLRRNPCELPRLTEKLVYNLCTSVVLNLKNMKSILLLGFLSALLKVGSSSPVEFSSDNQIKRAPTDITDVINGFLQSQLDGMDPIITLTDYAEIPILFQNIFNVTLVVHTVTLEGLKGLTARDCTYEVVSGKFNMDMTFHIPILTLAAEHYTMDGMVVDTIHLVGDGTMSLIPEDFSIRLTGTAIGTISPIAITFESAAIDIEMWRWTVDFQGLMPGSDLGTVFNEFFTMVGPELMDLLEIRINDGDWLLDFINGIFGGGGGAEALLSKHGQK</sequence>
<organism evidence="1 2">
    <name type="scientific">Halocaridina rubra</name>
    <name type="common">Hawaiian red shrimp</name>
    <dbReference type="NCBI Taxonomy" id="373956"/>
    <lineage>
        <taxon>Eukaryota</taxon>
        <taxon>Metazoa</taxon>
        <taxon>Ecdysozoa</taxon>
        <taxon>Arthropoda</taxon>
        <taxon>Crustacea</taxon>
        <taxon>Multicrustacea</taxon>
        <taxon>Malacostraca</taxon>
        <taxon>Eumalacostraca</taxon>
        <taxon>Eucarida</taxon>
        <taxon>Decapoda</taxon>
        <taxon>Pleocyemata</taxon>
        <taxon>Caridea</taxon>
        <taxon>Atyoidea</taxon>
        <taxon>Atyidae</taxon>
        <taxon>Halocaridina</taxon>
    </lineage>
</organism>
<accession>A0AAN9A7M8</accession>
<comment type="caution">
    <text evidence="1">The sequence shown here is derived from an EMBL/GenBank/DDBJ whole genome shotgun (WGS) entry which is preliminary data.</text>
</comment>